<name>A0A6J4TZX7_9BACT</name>
<proteinExistence type="predicted"/>
<dbReference type="EMBL" id="CADCWF010000008">
    <property type="protein sequence ID" value="CAA9534723.1"/>
    <property type="molecule type" value="Genomic_DNA"/>
</dbReference>
<reference evidence="1" key="1">
    <citation type="submission" date="2020-02" db="EMBL/GenBank/DDBJ databases">
        <authorList>
            <person name="Meier V. D."/>
        </authorList>
    </citation>
    <scope>NUCLEOTIDE SEQUENCE</scope>
    <source>
        <strain evidence="1">AVDCRST_MAG59</strain>
    </source>
</reference>
<organism evidence="1">
    <name type="scientific">uncultured Thermomicrobiales bacterium</name>
    <dbReference type="NCBI Taxonomy" id="1645740"/>
    <lineage>
        <taxon>Bacteria</taxon>
        <taxon>Pseudomonadati</taxon>
        <taxon>Thermomicrobiota</taxon>
        <taxon>Thermomicrobia</taxon>
        <taxon>Thermomicrobiales</taxon>
        <taxon>environmental samples</taxon>
    </lineage>
</organism>
<gene>
    <name evidence="1" type="ORF">AVDCRST_MAG59-214</name>
</gene>
<evidence type="ECO:0000313" key="1">
    <source>
        <dbReference type="EMBL" id="CAA9534723.1"/>
    </source>
</evidence>
<sequence length="279" mass="27052">MDDRRFDAWTRGFVASGSRRRVVGGLAGLLAAAAGLRRTGAQELLGPGETCIATDQCSQSGGAQVCGDNGIADDGPLNCCRTQAGACTRPADCCGLLACVDGFCVGDEEPSPGGGQPLGGVCAATAECAAVSGGRVICGDNGISEDGPLNCCLEEGSPCAADVDCCGAFRCTDGFCGATGGGDLAPGEFCLSSAQCSQALGPAVCGSNATDGGSVVCCLEEASACTDDLECCGGAVCADNGIAGDGGSNCCGYAGATCAVDAGCCADLFCLSGTCQPLA</sequence>
<protein>
    <submittedName>
        <fullName evidence="1">Uncharacterized protein</fullName>
    </submittedName>
</protein>
<dbReference type="AlphaFoldDB" id="A0A6J4TZX7"/>
<accession>A0A6J4TZX7</accession>